<dbReference type="RefSeq" id="WP_221251839.1">
    <property type="nucleotide sequence ID" value="NZ_AP024355.1"/>
</dbReference>
<dbReference type="InterPro" id="IPR011055">
    <property type="entry name" value="Dup_hybrid_motif"/>
</dbReference>
<feature type="coiled-coil region" evidence="1">
    <location>
        <begin position="59"/>
        <end position="93"/>
    </location>
</feature>
<evidence type="ECO:0000313" key="4">
    <source>
        <dbReference type="EMBL" id="BCR04388.1"/>
    </source>
</evidence>
<evidence type="ECO:0000256" key="1">
    <source>
        <dbReference type="SAM" id="Coils"/>
    </source>
</evidence>
<protein>
    <submittedName>
        <fullName evidence="4">Peptidase M24</fullName>
    </submittedName>
</protein>
<dbReference type="EMBL" id="AP024355">
    <property type="protein sequence ID" value="BCR04388.1"/>
    <property type="molecule type" value="Genomic_DNA"/>
</dbReference>
<organism evidence="4 5">
    <name type="scientific">Desulfuromonas versatilis</name>
    <dbReference type="NCBI Taxonomy" id="2802975"/>
    <lineage>
        <taxon>Bacteria</taxon>
        <taxon>Pseudomonadati</taxon>
        <taxon>Thermodesulfobacteriota</taxon>
        <taxon>Desulfuromonadia</taxon>
        <taxon>Desulfuromonadales</taxon>
        <taxon>Desulfuromonadaceae</taxon>
        <taxon>Desulfuromonas</taxon>
    </lineage>
</organism>
<reference evidence="4 5" key="1">
    <citation type="journal article" date="2016" name="C (Basel)">
        <title>Selective Growth of and Electricity Production by Marine Exoelectrogenic Bacteria in Self-Aggregated Hydrogel of Microbially Reduced Graphene Oxide.</title>
        <authorList>
            <person name="Yoshida N."/>
            <person name="Goto Y."/>
            <person name="Miyata Y."/>
        </authorList>
    </citation>
    <scope>NUCLEOTIDE SEQUENCE [LARGE SCALE GENOMIC DNA]</scope>
    <source>
        <strain evidence="4 5">NIT-T3</strain>
    </source>
</reference>
<sequence length="289" mass="32138">MSAKKFTILIIPEGSHRVRRFNLRRGLLGTVLCFGLLFMVGVSLLAFDYFRVNFDRKELVRLQTQASAQQKELRRLAVRLADLRQEMVVLAQNDAKVRVMAKLAKPKADAMNGVGGPPEEDVSAGFSELQQQIDQMVRAIDLRRESQEEIQGFLNDQRSLLAAKPQGMPVKGWVTSAFGVRRDPFNGARKMHEGVDIASRTGTPVFATADGIVTQAETVSGYGKLVVVDHGYGFKTYYGHNSKLFVKVGQRVKRGEKVAAVGNTGRSTGPHVHYEVRRNGVPLNPRKYL</sequence>
<reference evidence="4 5" key="2">
    <citation type="journal article" date="2021" name="Int. J. Syst. Evol. Microbiol.">
        <title>Isolation and Polyphasic Characterization of Desulfuromonas versatilis sp. Nov., an Electrogenic Bacteria Capable of Versatile Metabolism Isolated from a Graphene Oxide-Reducing Enrichment Culture.</title>
        <authorList>
            <person name="Xie L."/>
            <person name="Yoshida N."/>
            <person name="Ishii S."/>
            <person name="Meng L."/>
        </authorList>
    </citation>
    <scope>NUCLEOTIDE SEQUENCE [LARGE SCALE GENOMIC DNA]</scope>
    <source>
        <strain evidence="4 5">NIT-T3</strain>
    </source>
</reference>
<keyword evidence="2" id="KW-1133">Transmembrane helix</keyword>
<evidence type="ECO:0000313" key="5">
    <source>
        <dbReference type="Proteomes" id="UP001319827"/>
    </source>
</evidence>
<keyword evidence="2" id="KW-0472">Membrane</keyword>
<accession>A0ABN6DW78</accession>
<dbReference type="InterPro" id="IPR050570">
    <property type="entry name" value="Cell_wall_metabolism_enzyme"/>
</dbReference>
<proteinExistence type="predicted"/>
<name>A0ABN6DW78_9BACT</name>
<keyword evidence="1" id="KW-0175">Coiled coil</keyword>
<dbReference type="CDD" id="cd12797">
    <property type="entry name" value="M23_peptidase"/>
    <property type="match status" value="1"/>
</dbReference>
<dbReference type="Gene3D" id="2.70.70.10">
    <property type="entry name" value="Glucose Permease (Domain IIA)"/>
    <property type="match status" value="1"/>
</dbReference>
<evidence type="ECO:0000259" key="3">
    <source>
        <dbReference type="Pfam" id="PF01551"/>
    </source>
</evidence>
<dbReference type="InterPro" id="IPR016047">
    <property type="entry name" value="M23ase_b-sheet_dom"/>
</dbReference>
<dbReference type="Pfam" id="PF01551">
    <property type="entry name" value="Peptidase_M23"/>
    <property type="match status" value="1"/>
</dbReference>
<dbReference type="SUPFAM" id="SSF51261">
    <property type="entry name" value="Duplicated hybrid motif"/>
    <property type="match status" value="1"/>
</dbReference>
<dbReference type="PANTHER" id="PTHR21666:SF270">
    <property type="entry name" value="MUREIN HYDROLASE ACTIVATOR ENVC"/>
    <property type="match status" value="1"/>
</dbReference>
<feature type="transmembrane region" description="Helical" evidence="2">
    <location>
        <begin position="26"/>
        <end position="47"/>
    </location>
</feature>
<keyword evidence="5" id="KW-1185">Reference proteome</keyword>
<evidence type="ECO:0000256" key="2">
    <source>
        <dbReference type="SAM" id="Phobius"/>
    </source>
</evidence>
<feature type="domain" description="M23ase beta-sheet core" evidence="3">
    <location>
        <begin position="190"/>
        <end position="285"/>
    </location>
</feature>
<dbReference type="Proteomes" id="UP001319827">
    <property type="component" value="Chromosome"/>
</dbReference>
<dbReference type="PANTHER" id="PTHR21666">
    <property type="entry name" value="PEPTIDASE-RELATED"/>
    <property type="match status" value="1"/>
</dbReference>
<gene>
    <name evidence="4" type="ORF">DESUT3_14570</name>
</gene>
<keyword evidence="2" id="KW-0812">Transmembrane</keyword>